<proteinExistence type="predicted"/>
<reference evidence="2" key="1">
    <citation type="submission" date="2020-05" db="EMBL/GenBank/DDBJ databases">
        <title>WGS assembly of Panicum virgatum.</title>
        <authorList>
            <person name="Lovell J.T."/>
            <person name="Jenkins J."/>
            <person name="Shu S."/>
            <person name="Juenger T.E."/>
            <person name="Schmutz J."/>
        </authorList>
    </citation>
    <scope>NUCLEOTIDE SEQUENCE</scope>
    <source>
        <strain evidence="2">AP13</strain>
    </source>
</reference>
<evidence type="ECO:0000313" key="2">
    <source>
        <dbReference type="EMBL" id="KAG2570165.1"/>
    </source>
</evidence>
<sequence>MDMMHAGEGGKLCRTRHGRRRLHGPRRPAREERGREGLHRQGCHGPTQLEVGAHSLPSGPDPHPVAASSRHSPEPRRIAAGRGRSAGVGRGALPSTVRGRDAGEPPCAATGSRRPAQTAPGESSRTSPHGEGWPPSLRPPPLRCPATLPHAGPDTAFIRRRRSPWPEEGRSRAAGWREPAVPGPAQTQQSATMAPRRGGRRHCGPARRWPPPPWPRTEETGREGGRNGALLGQRA</sequence>
<dbReference type="EMBL" id="CM029049">
    <property type="protein sequence ID" value="KAG2570165.1"/>
    <property type="molecule type" value="Genomic_DNA"/>
</dbReference>
<dbReference type="AlphaFoldDB" id="A0A8T0Q9X5"/>
<comment type="caution">
    <text evidence="2">The sequence shown here is derived from an EMBL/GenBank/DDBJ whole genome shotgun (WGS) entry which is preliminary data.</text>
</comment>
<evidence type="ECO:0000313" key="3">
    <source>
        <dbReference type="Proteomes" id="UP000823388"/>
    </source>
</evidence>
<organism evidence="2 3">
    <name type="scientific">Panicum virgatum</name>
    <name type="common">Blackwell switchgrass</name>
    <dbReference type="NCBI Taxonomy" id="38727"/>
    <lineage>
        <taxon>Eukaryota</taxon>
        <taxon>Viridiplantae</taxon>
        <taxon>Streptophyta</taxon>
        <taxon>Embryophyta</taxon>
        <taxon>Tracheophyta</taxon>
        <taxon>Spermatophyta</taxon>
        <taxon>Magnoliopsida</taxon>
        <taxon>Liliopsida</taxon>
        <taxon>Poales</taxon>
        <taxon>Poaceae</taxon>
        <taxon>PACMAD clade</taxon>
        <taxon>Panicoideae</taxon>
        <taxon>Panicodae</taxon>
        <taxon>Paniceae</taxon>
        <taxon>Panicinae</taxon>
        <taxon>Panicum</taxon>
        <taxon>Panicum sect. Hiantes</taxon>
    </lineage>
</organism>
<protein>
    <submittedName>
        <fullName evidence="2">Uncharacterized protein</fullName>
    </submittedName>
</protein>
<dbReference type="Proteomes" id="UP000823388">
    <property type="component" value="Chromosome 7K"/>
</dbReference>
<feature type="region of interest" description="Disordered" evidence="1">
    <location>
        <begin position="1"/>
        <end position="235"/>
    </location>
</feature>
<evidence type="ECO:0000256" key="1">
    <source>
        <dbReference type="SAM" id="MobiDB-lite"/>
    </source>
</evidence>
<feature type="compositionally biased region" description="Basic and acidic residues" evidence="1">
    <location>
        <begin position="28"/>
        <end position="39"/>
    </location>
</feature>
<accession>A0A8T0Q9X5</accession>
<feature type="compositionally biased region" description="Basic and acidic residues" evidence="1">
    <location>
        <begin position="216"/>
        <end position="225"/>
    </location>
</feature>
<gene>
    <name evidence="2" type="ORF">PVAP13_7KG031518</name>
</gene>
<keyword evidence="3" id="KW-1185">Reference proteome</keyword>
<name>A0A8T0Q9X5_PANVG</name>
<feature type="compositionally biased region" description="Basic residues" evidence="1">
    <location>
        <begin position="13"/>
        <end position="27"/>
    </location>
</feature>